<gene>
    <name evidence="2" type="ORF">JVT61DRAFT_1403</name>
</gene>
<dbReference type="AlphaFoldDB" id="A0A8I2YC16"/>
<proteinExistence type="predicted"/>
<feature type="coiled-coil region" evidence="1">
    <location>
        <begin position="101"/>
        <end position="128"/>
    </location>
</feature>
<evidence type="ECO:0000256" key="1">
    <source>
        <dbReference type="SAM" id="Coils"/>
    </source>
</evidence>
<protein>
    <submittedName>
        <fullName evidence="2">Uncharacterized protein</fullName>
    </submittedName>
</protein>
<dbReference type="Proteomes" id="UP000683000">
    <property type="component" value="Unassembled WGS sequence"/>
</dbReference>
<organism evidence="2 3">
    <name type="scientific">Boletus reticuloceps</name>
    <dbReference type="NCBI Taxonomy" id="495285"/>
    <lineage>
        <taxon>Eukaryota</taxon>
        <taxon>Fungi</taxon>
        <taxon>Dikarya</taxon>
        <taxon>Basidiomycota</taxon>
        <taxon>Agaricomycotina</taxon>
        <taxon>Agaricomycetes</taxon>
        <taxon>Agaricomycetidae</taxon>
        <taxon>Boletales</taxon>
        <taxon>Boletineae</taxon>
        <taxon>Boletaceae</taxon>
        <taxon>Boletoideae</taxon>
        <taxon>Boletus</taxon>
    </lineage>
</organism>
<accession>A0A8I2YC16</accession>
<dbReference type="OrthoDB" id="2505969at2759"/>
<comment type="caution">
    <text evidence="2">The sequence shown here is derived from an EMBL/GenBank/DDBJ whole genome shotgun (WGS) entry which is preliminary data.</text>
</comment>
<dbReference type="EMBL" id="JAGFBS010000103">
    <property type="protein sequence ID" value="KAG6369144.1"/>
    <property type="molecule type" value="Genomic_DNA"/>
</dbReference>
<keyword evidence="1" id="KW-0175">Coiled coil</keyword>
<evidence type="ECO:0000313" key="3">
    <source>
        <dbReference type="Proteomes" id="UP000683000"/>
    </source>
</evidence>
<keyword evidence="3" id="KW-1185">Reference proteome</keyword>
<reference evidence="2" key="1">
    <citation type="submission" date="2021-03" db="EMBL/GenBank/DDBJ databases">
        <title>Evolutionary innovations through gain and loss of genes in the ectomycorrhizal Boletales.</title>
        <authorList>
            <person name="Wu G."/>
            <person name="Miyauchi S."/>
            <person name="Morin E."/>
            <person name="Yang Z.-L."/>
            <person name="Xu J."/>
            <person name="Martin F.M."/>
        </authorList>
    </citation>
    <scope>NUCLEOTIDE SEQUENCE</scope>
    <source>
        <strain evidence="2">BR01</strain>
    </source>
</reference>
<evidence type="ECO:0000313" key="2">
    <source>
        <dbReference type="EMBL" id="KAG6369144.1"/>
    </source>
</evidence>
<name>A0A8I2YC16_9AGAM</name>
<sequence>MFMKEVDIDKALLLGDGEGAESHNHDANLGTLLLNNYRQALDIIVRESVALQEAMSALGVKEGDLEKWQAEEVDHFQMAGKEREWDTHAVEYVKLLQQLRDAQLETQRRHASEQLEEIQQQVISMELELGIQKCWEPSSPEYQETLKYISERKYHCALDNLQCLVVQRLFELQKLNILQTAYKMCMHIAKALQVRCRAIQAAVRKYNDAASTLQPPRQALNWSKVSHYSFLEEFTLLRET</sequence>